<dbReference type="AlphaFoldDB" id="A0A060CCV5"/>
<reference evidence="1" key="1">
    <citation type="journal article" date="2013" name="Environ. Microbiol.">
        <title>Seasonally variable intestinal metagenomes of the red palm weevil (Rhynchophorus ferrugineus).</title>
        <authorList>
            <person name="Jia S."/>
            <person name="Zhang X."/>
            <person name="Zhang G."/>
            <person name="Yin A."/>
            <person name="Zhang S."/>
            <person name="Li F."/>
            <person name="Wang L."/>
            <person name="Zhao D."/>
            <person name="Yun Q."/>
            <person name="Tala"/>
            <person name="Wang J."/>
            <person name="Sun G."/>
            <person name="Baabdullah M."/>
            <person name="Yu X."/>
            <person name="Hu S."/>
            <person name="Al-Mssallem I.S."/>
            <person name="Yu J."/>
        </authorList>
    </citation>
    <scope>NUCLEOTIDE SEQUENCE</scope>
</reference>
<protein>
    <submittedName>
        <fullName evidence="1">CAZy families GT2|GT4 protein</fullName>
    </submittedName>
</protein>
<name>A0A060CCV5_9EURY</name>
<evidence type="ECO:0000313" key="1">
    <source>
        <dbReference type="EMBL" id="AIA90850.1"/>
    </source>
</evidence>
<proteinExistence type="predicted"/>
<accession>A0A060CCV5</accession>
<dbReference type="EMBL" id="KF123546">
    <property type="protein sequence ID" value="AIA90850.1"/>
    <property type="molecule type" value="Genomic_DNA"/>
</dbReference>
<sequence length="83" mass="9298">MLIHDFYAICPSYCLLDAAGRYCGVSADATRCAACLHRSEFDIPANFDITQWRAAWARCLETASTVRVFSQSSLDILCKIYPI</sequence>
<organism evidence="1">
    <name type="scientific">uncultured Methanosarcina sp</name>
    <dbReference type="NCBI Taxonomy" id="176307"/>
    <lineage>
        <taxon>Archaea</taxon>
        <taxon>Methanobacteriati</taxon>
        <taxon>Methanobacteriota</taxon>
        <taxon>Stenosarchaea group</taxon>
        <taxon>Methanomicrobia</taxon>
        <taxon>Methanosarcinales</taxon>
        <taxon>Methanosarcinaceae</taxon>
        <taxon>Methanosarcina</taxon>
        <taxon>environmental samples</taxon>
    </lineage>
</organism>
<feature type="non-terminal residue" evidence="1">
    <location>
        <position position="83"/>
    </location>
</feature>